<dbReference type="EC" id="4.1.3.16" evidence="6"/>
<dbReference type="EC" id="4.1.2.14" evidence="6"/>
<evidence type="ECO:0000256" key="5">
    <source>
        <dbReference type="ARBA" id="ARBA00023277"/>
    </source>
</evidence>
<dbReference type="Gene3D" id="3.20.20.70">
    <property type="entry name" value="Aldolase class I"/>
    <property type="match status" value="1"/>
</dbReference>
<evidence type="ECO:0000313" key="7">
    <source>
        <dbReference type="Proteomes" id="UP001296706"/>
    </source>
</evidence>
<dbReference type="GO" id="GO:0008675">
    <property type="term" value="F:2-dehydro-3-deoxy-phosphogluconate aldolase activity"/>
    <property type="evidence" value="ECO:0007669"/>
    <property type="project" value="UniProtKB-EC"/>
</dbReference>
<comment type="pathway">
    <text evidence="1">Carbohydrate acid metabolism.</text>
</comment>
<protein>
    <submittedName>
        <fullName evidence="6">Bifunctional 4-hydroxy-2-oxoglutarate aldolase/2-dehydro-3-deoxy-phosphogluconate aldolase</fullName>
        <ecNumber evidence="6">4.1.2.14</ecNumber>
        <ecNumber evidence="6">4.1.3.16</ecNumber>
    </submittedName>
</protein>
<sequence length="211" mass="21720">MSTSAAEVMACSRVIPVVVLDDAEAAVPLARALLAGSVPVMEITLRTPTALESIARVAEQVPDMVVGAGTITRPEQAAMAVAAGARFLVSPGSPEPLVTAMLAERVPVLPGVATATEALALLRHGITEMKFFPAGPAGGPRYLKALAGPLPEISFCPTGGVDASNSGDYLALPNVPCVGGSWLTPSDLVRAGRWDDISRLCLGAWPDEPQD</sequence>
<dbReference type="NCBIfam" id="TIGR01182">
    <property type="entry name" value="eda"/>
    <property type="match status" value="1"/>
</dbReference>
<dbReference type="PROSITE" id="PS00160">
    <property type="entry name" value="ALDOLASE_KDPG_KHG_2"/>
    <property type="match status" value="1"/>
</dbReference>
<organism evidence="6 7">
    <name type="scientific">Pseudonocardia xinjiangensis</name>
    <dbReference type="NCBI Taxonomy" id="75289"/>
    <lineage>
        <taxon>Bacteria</taxon>
        <taxon>Bacillati</taxon>
        <taxon>Actinomycetota</taxon>
        <taxon>Actinomycetes</taxon>
        <taxon>Pseudonocardiales</taxon>
        <taxon>Pseudonocardiaceae</taxon>
        <taxon>Pseudonocardia</taxon>
    </lineage>
</organism>
<comment type="similarity">
    <text evidence="2">Belongs to the KHG/KDPG aldolase family.</text>
</comment>
<dbReference type="NCBIfam" id="NF004325">
    <property type="entry name" value="PRK05718.1"/>
    <property type="match status" value="1"/>
</dbReference>
<evidence type="ECO:0000256" key="4">
    <source>
        <dbReference type="ARBA" id="ARBA00023239"/>
    </source>
</evidence>
<dbReference type="GO" id="GO:0008700">
    <property type="term" value="F:(R,S)-4-hydroxy-2-oxoglutarate aldolase activity"/>
    <property type="evidence" value="ECO:0007669"/>
    <property type="project" value="UniProtKB-EC"/>
</dbReference>
<dbReference type="Proteomes" id="UP001296706">
    <property type="component" value="Unassembled WGS sequence"/>
</dbReference>
<keyword evidence="4 6" id="KW-0456">Lyase</keyword>
<dbReference type="InterPro" id="IPR031338">
    <property type="entry name" value="KDPG/KHG_AS_2"/>
</dbReference>
<name>A0ABX1RBX8_9PSEU</name>
<keyword evidence="5" id="KW-0119">Carbohydrate metabolism</keyword>
<dbReference type="RefSeq" id="WP_169395971.1">
    <property type="nucleotide sequence ID" value="NZ_BAAAJH010000037.1"/>
</dbReference>
<dbReference type="CDD" id="cd00452">
    <property type="entry name" value="KDPG_aldolase"/>
    <property type="match status" value="1"/>
</dbReference>
<evidence type="ECO:0000256" key="1">
    <source>
        <dbReference type="ARBA" id="ARBA00004761"/>
    </source>
</evidence>
<dbReference type="Pfam" id="PF01081">
    <property type="entry name" value="Aldolase"/>
    <property type="match status" value="1"/>
</dbReference>
<gene>
    <name evidence="6" type="primary">eda</name>
    <name evidence="6" type="ORF">HF577_12480</name>
</gene>
<accession>A0ABX1RBX8</accession>
<evidence type="ECO:0000256" key="3">
    <source>
        <dbReference type="ARBA" id="ARBA00011233"/>
    </source>
</evidence>
<dbReference type="PANTHER" id="PTHR30246">
    <property type="entry name" value="2-KETO-3-DEOXY-6-PHOSPHOGLUCONATE ALDOLASE"/>
    <property type="match status" value="1"/>
</dbReference>
<comment type="subunit">
    <text evidence="3">Homotrimer.</text>
</comment>
<evidence type="ECO:0000313" key="6">
    <source>
        <dbReference type="EMBL" id="NMH77896.1"/>
    </source>
</evidence>
<proteinExistence type="inferred from homology"/>
<reference evidence="6 7" key="1">
    <citation type="submission" date="2020-04" db="EMBL/GenBank/DDBJ databases">
        <authorList>
            <person name="Klaysubun C."/>
            <person name="Duangmal K."/>
            <person name="Lipun K."/>
        </authorList>
    </citation>
    <scope>NUCLEOTIDE SEQUENCE [LARGE SCALE GENOMIC DNA]</scope>
    <source>
        <strain evidence="6 7">JCM 11839</strain>
    </source>
</reference>
<dbReference type="InterPro" id="IPR000887">
    <property type="entry name" value="Aldlse_KDPG_KHG"/>
</dbReference>
<dbReference type="InterPro" id="IPR013785">
    <property type="entry name" value="Aldolase_TIM"/>
</dbReference>
<dbReference type="PANTHER" id="PTHR30246:SF1">
    <property type="entry name" value="2-DEHYDRO-3-DEOXY-6-PHOSPHOGALACTONATE ALDOLASE-RELATED"/>
    <property type="match status" value="1"/>
</dbReference>
<evidence type="ECO:0000256" key="2">
    <source>
        <dbReference type="ARBA" id="ARBA00006906"/>
    </source>
</evidence>
<keyword evidence="7" id="KW-1185">Reference proteome</keyword>
<dbReference type="SUPFAM" id="SSF51569">
    <property type="entry name" value="Aldolase"/>
    <property type="match status" value="1"/>
</dbReference>
<comment type="caution">
    <text evidence="6">The sequence shown here is derived from an EMBL/GenBank/DDBJ whole genome shotgun (WGS) entry which is preliminary data.</text>
</comment>
<dbReference type="EMBL" id="JAAXKY010000032">
    <property type="protein sequence ID" value="NMH77896.1"/>
    <property type="molecule type" value="Genomic_DNA"/>
</dbReference>